<name>A0A494X7T6_9BURK</name>
<accession>A0A494X7T6</accession>
<organism evidence="1 2">
    <name type="scientific">Pararobbsia silviterrae</name>
    <dbReference type="NCBI Taxonomy" id="1792498"/>
    <lineage>
        <taxon>Bacteria</taxon>
        <taxon>Pseudomonadati</taxon>
        <taxon>Pseudomonadota</taxon>
        <taxon>Betaproteobacteria</taxon>
        <taxon>Burkholderiales</taxon>
        <taxon>Burkholderiaceae</taxon>
        <taxon>Pararobbsia</taxon>
    </lineage>
</organism>
<dbReference type="EMBL" id="RBZU01000024">
    <property type="protein sequence ID" value="RKP43783.1"/>
    <property type="molecule type" value="Genomic_DNA"/>
</dbReference>
<evidence type="ECO:0000313" key="1">
    <source>
        <dbReference type="EMBL" id="RKP43783.1"/>
    </source>
</evidence>
<comment type="caution">
    <text evidence="1">The sequence shown here is derived from an EMBL/GenBank/DDBJ whole genome shotgun (WGS) entry which is preliminary data.</text>
</comment>
<sequence>MRGAIVVALAATVLAGCAGIATYHVEPVYSAELQRMVCCSATITSGKDVSSVAVDVKQTGDDVEIHFTETGVGASAPIAAASGVVSSAITAVGDVVTTAAKFSLVP</sequence>
<dbReference type="PROSITE" id="PS51257">
    <property type="entry name" value="PROKAR_LIPOPROTEIN"/>
    <property type="match status" value="1"/>
</dbReference>
<keyword evidence="2" id="KW-1185">Reference proteome</keyword>
<protein>
    <recommendedName>
        <fullName evidence="3">Lipoprotein</fullName>
    </recommendedName>
</protein>
<evidence type="ECO:0008006" key="3">
    <source>
        <dbReference type="Google" id="ProtNLM"/>
    </source>
</evidence>
<gene>
    <name evidence="1" type="ORF">D7S86_28345</name>
</gene>
<evidence type="ECO:0000313" key="2">
    <source>
        <dbReference type="Proteomes" id="UP000270342"/>
    </source>
</evidence>
<reference evidence="1 2" key="1">
    <citation type="submission" date="2018-10" db="EMBL/GenBank/DDBJ databases">
        <title>Robbsia sp. DHC34, isolated from soil.</title>
        <authorList>
            <person name="Gao Z.-H."/>
            <person name="Qiu L.-H."/>
        </authorList>
    </citation>
    <scope>NUCLEOTIDE SEQUENCE [LARGE SCALE GENOMIC DNA]</scope>
    <source>
        <strain evidence="1 2">DHC34</strain>
    </source>
</reference>
<proteinExistence type="predicted"/>
<dbReference type="RefSeq" id="WP_121091482.1">
    <property type="nucleotide sequence ID" value="NZ_RBZU01000024.1"/>
</dbReference>
<dbReference type="AlphaFoldDB" id="A0A494X7T6"/>
<dbReference type="Proteomes" id="UP000270342">
    <property type="component" value="Unassembled WGS sequence"/>
</dbReference>